<protein>
    <submittedName>
        <fullName evidence="1">Uncharacterized protein</fullName>
    </submittedName>
</protein>
<comment type="caution">
    <text evidence="1">The sequence shown here is derived from an EMBL/GenBank/DDBJ whole genome shotgun (WGS) entry which is preliminary data.</text>
</comment>
<evidence type="ECO:0000313" key="2">
    <source>
        <dbReference type="Proteomes" id="UP000824540"/>
    </source>
</evidence>
<sequence length="97" mass="10441">MLKNLQPVSTPVDVPNTPLPKTRLTHTLGLLRHHTPFPPCTCVQSTPPIAAGLPLQFSSVTHNPLGAWVVRGMACGGWWQQCSIALKGLVVAESHND</sequence>
<accession>A0A8T2NTK5</accession>
<dbReference type="EMBL" id="JAFBMS010000039">
    <property type="protein sequence ID" value="KAG9340932.1"/>
    <property type="molecule type" value="Genomic_DNA"/>
</dbReference>
<proteinExistence type="predicted"/>
<name>A0A8T2NTK5_9TELE</name>
<keyword evidence="2" id="KW-1185">Reference proteome</keyword>
<gene>
    <name evidence="1" type="ORF">JZ751_020125</name>
</gene>
<reference evidence="1" key="1">
    <citation type="thesis" date="2021" institute="BYU ScholarsArchive" country="Provo, UT, USA">
        <title>Applications of and Algorithms for Genome Assembly and Genomic Analyses with an Emphasis on Marine Teleosts.</title>
        <authorList>
            <person name="Pickett B.D."/>
        </authorList>
    </citation>
    <scope>NUCLEOTIDE SEQUENCE</scope>
    <source>
        <strain evidence="1">HI-2016</strain>
    </source>
</reference>
<evidence type="ECO:0000313" key="1">
    <source>
        <dbReference type="EMBL" id="KAG9340932.1"/>
    </source>
</evidence>
<dbReference type="AlphaFoldDB" id="A0A8T2NTK5"/>
<organism evidence="1 2">
    <name type="scientific">Albula glossodonta</name>
    <name type="common">roundjaw bonefish</name>
    <dbReference type="NCBI Taxonomy" id="121402"/>
    <lineage>
        <taxon>Eukaryota</taxon>
        <taxon>Metazoa</taxon>
        <taxon>Chordata</taxon>
        <taxon>Craniata</taxon>
        <taxon>Vertebrata</taxon>
        <taxon>Euteleostomi</taxon>
        <taxon>Actinopterygii</taxon>
        <taxon>Neopterygii</taxon>
        <taxon>Teleostei</taxon>
        <taxon>Albuliformes</taxon>
        <taxon>Albulidae</taxon>
        <taxon>Albula</taxon>
    </lineage>
</organism>
<dbReference type="Proteomes" id="UP000824540">
    <property type="component" value="Unassembled WGS sequence"/>
</dbReference>